<evidence type="ECO:0000313" key="13">
    <source>
        <dbReference type="EMBL" id="RDU66970.1"/>
    </source>
</evidence>
<dbReference type="Pfam" id="PF01467">
    <property type="entry name" value="CTP_transf_like"/>
    <property type="match status" value="1"/>
</dbReference>
<dbReference type="Gene3D" id="3.40.50.620">
    <property type="entry name" value="HUPs"/>
    <property type="match status" value="1"/>
</dbReference>
<dbReference type="GO" id="GO:0009435">
    <property type="term" value="P:NAD+ biosynthetic process"/>
    <property type="evidence" value="ECO:0007669"/>
    <property type="project" value="UniProtKB-UniRule"/>
</dbReference>
<evidence type="ECO:0000259" key="12">
    <source>
        <dbReference type="Pfam" id="PF01467"/>
    </source>
</evidence>
<evidence type="ECO:0000256" key="7">
    <source>
        <dbReference type="ARBA" id="ARBA00022741"/>
    </source>
</evidence>
<comment type="function">
    <text evidence="1 11">Catalyzes the reversible adenylation of nicotinate mononucleotide (NaMN) to nicotinic acid adenine dinucleotide (NaAD).</text>
</comment>
<keyword evidence="4 11" id="KW-0662">Pyridine nucleotide biosynthesis</keyword>
<evidence type="ECO:0000256" key="2">
    <source>
        <dbReference type="ARBA" id="ARBA00005019"/>
    </source>
</evidence>
<dbReference type="HAMAP" id="MF_00244">
    <property type="entry name" value="NaMN_adenylyltr"/>
    <property type="match status" value="1"/>
</dbReference>
<evidence type="ECO:0000256" key="9">
    <source>
        <dbReference type="ARBA" id="ARBA00023027"/>
    </source>
</evidence>
<dbReference type="AlphaFoldDB" id="A0A3D8IPQ5"/>
<dbReference type="GO" id="GO:0005524">
    <property type="term" value="F:ATP binding"/>
    <property type="evidence" value="ECO:0007669"/>
    <property type="project" value="UniProtKB-KW"/>
</dbReference>
<comment type="pathway">
    <text evidence="2 11">Cofactor biosynthesis; NAD(+) biosynthesis; deamido-NAD(+) from nicotinate D-ribonucleotide: step 1/1.</text>
</comment>
<gene>
    <name evidence="11 13" type="primary">nadD</name>
    <name evidence="13" type="ORF">CQA53_01515</name>
</gene>
<dbReference type="CDD" id="cd02165">
    <property type="entry name" value="NMNAT"/>
    <property type="match status" value="1"/>
</dbReference>
<protein>
    <recommendedName>
        <fullName evidence="11">Probable nicotinate-nucleotide adenylyltransferase</fullName>
        <ecNumber evidence="11">2.7.7.18</ecNumber>
    </recommendedName>
    <alternativeName>
        <fullName evidence="11">Deamido-NAD(+) diphosphorylase</fullName>
    </alternativeName>
    <alternativeName>
        <fullName evidence="11">Deamido-NAD(+) pyrophosphorylase</fullName>
    </alternativeName>
    <alternativeName>
        <fullName evidence="11">Nicotinate mononucleotide adenylyltransferase</fullName>
        <shortName evidence="11">NaMN adenylyltransferase</shortName>
    </alternativeName>
</protein>
<evidence type="ECO:0000256" key="4">
    <source>
        <dbReference type="ARBA" id="ARBA00022642"/>
    </source>
</evidence>
<evidence type="ECO:0000256" key="5">
    <source>
        <dbReference type="ARBA" id="ARBA00022679"/>
    </source>
</evidence>
<dbReference type="PANTHER" id="PTHR39321">
    <property type="entry name" value="NICOTINATE-NUCLEOTIDE ADENYLYLTRANSFERASE-RELATED"/>
    <property type="match status" value="1"/>
</dbReference>
<dbReference type="GO" id="GO:0004515">
    <property type="term" value="F:nicotinate-nucleotide adenylyltransferase activity"/>
    <property type="evidence" value="ECO:0007669"/>
    <property type="project" value="UniProtKB-UniRule"/>
</dbReference>
<sequence length="225" mass="26902">MNLAIFGGSFDPPHNAHIEIVEFLLKQSYIDQLIILVAYLNPFKRVYRFQASKRLEWLKKIFKNNTKVLCSDYEILQGKSTPSIQSVRYFQKYYSPERIFFVIGADNLFLLPQWQEFEALKNMVEFLVFQREICDCEYNKELQAIQHKYKEQCVQCSESSLQNSLHKDSDKYYDFANKHGIIMQYFYFNQHISSTHIMQNINMYLQNIPKEIRDEVMNNFKANSH</sequence>
<dbReference type="OrthoDB" id="5295945at2"/>
<dbReference type="NCBIfam" id="TIGR00125">
    <property type="entry name" value="cyt_tran_rel"/>
    <property type="match status" value="1"/>
</dbReference>
<evidence type="ECO:0000256" key="1">
    <source>
        <dbReference type="ARBA" id="ARBA00002324"/>
    </source>
</evidence>
<keyword evidence="14" id="KW-1185">Reference proteome</keyword>
<dbReference type="EMBL" id="NXLQ01000002">
    <property type="protein sequence ID" value="RDU66970.1"/>
    <property type="molecule type" value="Genomic_DNA"/>
</dbReference>
<dbReference type="NCBIfam" id="TIGR00482">
    <property type="entry name" value="nicotinate (nicotinamide) nucleotide adenylyltransferase"/>
    <property type="match status" value="1"/>
</dbReference>
<name>A0A3D8IPQ5_9HELI</name>
<reference evidence="13 14" key="1">
    <citation type="submission" date="2018-04" db="EMBL/GenBank/DDBJ databases">
        <title>Novel Campyloabacter and Helicobacter Species and Strains.</title>
        <authorList>
            <person name="Mannion A.J."/>
            <person name="Shen Z."/>
            <person name="Fox J.G."/>
        </authorList>
    </citation>
    <scope>NUCLEOTIDE SEQUENCE [LARGE SCALE GENOMIC DNA]</scope>
    <source>
        <strain evidence="13 14">MIT 17-337</strain>
    </source>
</reference>
<evidence type="ECO:0000256" key="11">
    <source>
        <dbReference type="HAMAP-Rule" id="MF_00244"/>
    </source>
</evidence>
<dbReference type="PANTHER" id="PTHR39321:SF3">
    <property type="entry name" value="PHOSPHOPANTETHEINE ADENYLYLTRANSFERASE"/>
    <property type="match status" value="1"/>
</dbReference>
<keyword evidence="6 11" id="KW-0548">Nucleotidyltransferase</keyword>
<organism evidence="13 14">
    <name type="scientific">Helicobacter didelphidarum</name>
    <dbReference type="NCBI Taxonomy" id="2040648"/>
    <lineage>
        <taxon>Bacteria</taxon>
        <taxon>Pseudomonadati</taxon>
        <taxon>Campylobacterota</taxon>
        <taxon>Epsilonproteobacteria</taxon>
        <taxon>Campylobacterales</taxon>
        <taxon>Helicobacteraceae</taxon>
        <taxon>Helicobacter</taxon>
    </lineage>
</organism>
<dbReference type="InterPro" id="IPR014729">
    <property type="entry name" value="Rossmann-like_a/b/a_fold"/>
</dbReference>
<keyword evidence="5 11" id="KW-0808">Transferase</keyword>
<keyword evidence="8 11" id="KW-0067">ATP-binding</keyword>
<evidence type="ECO:0000256" key="8">
    <source>
        <dbReference type="ARBA" id="ARBA00022840"/>
    </source>
</evidence>
<keyword evidence="7 11" id="KW-0547">Nucleotide-binding</keyword>
<dbReference type="Proteomes" id="UP000256379">
    <property type="component" value="Unassembled WGS sequence"/>
</dbReference>
<accession>A0A3D8IPQ5</accession>
<comment type="catalytic activity">
    <reaction evidence="10 11">
        <text>nicotinate beta-D-ribonucleotide + ATP + H(+) = deamido-NAD(+) + diphosphate</text>
        <dbReference type="Rhea" id="RHEA:22860"/>
        <dbReference type="ChEBI" id="CHEBI:15378"/>
        <dbReference type="ChEBI" id="CHEBI:30616"/>
        <dbReference type="ChEBI" id="CHEBI:33019"/>
        <dbReference type="ChEBI" id="CHEBI:57502"/>
        <dbReference type="ChEBI" id="CHEBI:58437"/>
        <dbReference type="EC" id="2.7.7.18"/>
    </reaction>
</comment>
<feature type="domain" description="Cytidyltransferase-like" evidence="12">
    <location>
        <begin position="5"/>
        <end position="199"/>
    </location>
</feature>
<dbReference type="InterPro" id="IPR004821">
    <property type="entry name" value="Cyt_trans-like"/>
</dbReference>
<evidence type="ECO:0000256" key="3">
    <source>
        <dbReference type="ARBA" id="ARBA00009014"/>
    </source>
</evidence>
<evidence type="ECO:0000256" key="6">
    <source>
        <dbReference type="ARBA" id="ARBA00022695"/>
    </source>
</evidence>
<comment type="similarity">
    <text evidence="3 11">Belongs to the NadD family.</text>
</comment>
<dbReference type="RefSeq" id="WP_115542265.1">
    <property type="nucleotide sequence ID" value="NZ_NXLQ01000002.1"/>
</dbReference>
<dbReference type="UniPathway" id="UPA00253">
    <property type="reaction ID" value="UER00332"/>
</dbReference>
<keyword evidence="9 11" id="KW-0520">NAD</keyword>
<evidence type="ECO:0000313" key="14">
    <source>
        <dbReference type="Proteomes" id="UP000256379"/>
    </source>
</evidence>
<dbReference type="SUPFAM" id="SSF52374">
    <property type="entry name" value="Nucleotidylyl transferase"/>
    <property type="match status" value="1"/>
</dbReference>
<dbReference type="InterPro" id="IPR005248">
    <property type="entry name" value="NadD/NMNAT"/>
</dbReference>
<proteinExistence type="inferred from homology"/>
<evidence type="ECO:0000256" key="10">
    <source>
        <dbReference type="ARBA" id="ARBA00048721"/>
    </source>
</evidence>
<comment type="caution">
    <text evidence="13">The sequence shown here is derived from an EMBL/GenBank/DDBJ whole genome shotgun (WGS) entry which is preliminary data.</text>
</comment>
<dbReference type="EC" id="2.7.7.18" evidence="11"/>